<dbReference type="InterPro" id="IPR014529">
    <property type="entry name" value="UCP026631"/>
</dbReference>
<dbReference type="EMBL" id="CP022521">
    <property type="protein sequence ID" value="ASO22630.1"/>
    <property type="molecule type" value="Genomic_DNA"/>
</dbReference>
<feature type="domain" description="YdbS-like PH" evidence="1">
    <location>
        <begin position="66"/>
        <end position="144"/>
    </location>
</feature>
<protein>
    <submittedName>
        <fullName evidence="2">Bacterial membrane flanked domain protein</fullName>
    </submittedName>
</protein>
<feature type="domain" description="YdbS-like PH" evidence="1">
    <location>
        <begin position="402"/>
        <end position="478"/>
    </location>
</feature>
<dbReference type="KEGG" id="ahg:AHOG_25125"/>
<evidence type="ECO:0000313" key="2">
    <source>
        <dbReference type="EMBL" id="ASO22630.1"/>
    </source>
</evidence>
<dbReference type="OrthoDB" id="4121259at2"/>
<sequence length="500" mass="54671">MSAPAEHWRRIHPRTPLVTCGYLLTLLLPTIALLIYRGVPGWIVWLSVAPPAILIPAYELLRARLTRFRVVDGRFELRKGVVFRSRRGVALERVRSVDATAEPLGRLLGLTGVRIGTGENVADEDSALRVFALGRAAAERLRTELLPSRGSERETAVLARWEAGWLWFAPFSFVSPLLGLAAFGGGYELIDMLGVDVDGTVIPEVIATLAGLPLWLAVGGLILVALVVGATAATGLHAESWWRHRLALSPDTIQVRRGLLTTRNITLERDRLIGVQLREPLSLRWAGAASVRAVATGLGRDDDERNRERSTLLPPVRWSPARRVAARIIGRESFPAEARDLRPHPRAARRRRIGWALAWVAGPFAVLILLGMLLTDVLLYIGWWCAGVGLPVALLLALDAYRSLGHTHDAEFLVSRSGSVCRTTTALRRADVIGVTISRSPFQRRSGLINLTATIAGGTGAYRVPDTDQDEGLEFARHAVGGLITPFLIDDRSSDAQRPA</sequence>
<dbReference type="PANTHER" id="PTHR34473">
    <property type="entry name" value="UPF0699 TRANSMEMBRANE PROTEIN YDBS"/>
    <property type="match status" value="1"/>
</dbReference>
<name>A0A221W9E0_9PSEU</name>
<dbReference type="PIRSF" id="PIRSF026631">
    <property type="entry name" value="UCP026631"/>
    <property type="match status" value="1"/>
</dbReference>
<dbReference type="Pfam" id="PF03703">
    <property type="entry name" value="bPH_2"/>
    <property type="match status" value="3"/>
</dbReference>
<dbReference type="RefSeq" id="WP_093943544.1">
    <property type="nucleotide sequence ID" value="NZ_CP022521.1"/>
</dbReference>
<gene>
    <name evidence="2" type="ORF">AHOG_25125</name>
</gene>
<proteinExistence type="predicted"/>
<evidence type="ECO:0000313" key="3">
    <source>
        <dbReference type="Proteomes" id="UP000204221"/>
    </source>
</evidence>
<organism evidence="2 3">
    <name type="scientific">Actinoalloteichus hoggarensis</name>
    <dbReference type="NCBI Taxonomy" id="1470176"/>
    <lineage>
        <taxon>Bacteria</taxon>
        <taxon>Bacillati</taxon>
        <taxon>Actinomycetota</taxon>
        <taxon>Actinomycetes</taxon>
        <taxon>Pseudonocardiales</taxon>
        <taxon>Pseudonocardiaceae</taxon>
        <taxon>Actinoalloteichus</taxon>
    </lineage>
</organism>
<dbReference type="Proteomes" id="UP000204221">
    <property type="component" value="Chromosome"/>
</dbReference>
<evidence type="ECO:0000259" key="1">
    <source>
        <dbReference type="Pfam" id="PF03703"/>
    </source>
</evidence>
<accession>A0A221W9E0</accession>
<dbReference type="InterPro" id="IPR005182">
    <property type="entry name" value="YdbS-like_PH"/>
</dbReference>
<feature type="domain" description="YdbS-like PH" evidence="1">
    <location>
        <begin position="241"/>
        <end position="297"/>
    </location>
</feature>
<keyword evidence="3" id="KW-1185">Reference proteome</keyword>
<reference evidence="2 3" key="1">
    <citation type="submission" date="2017-07" db="EMBL/GenBank/DDBJ databases">
        <title>Complete genome sequence of Actinoalloteichus hoggarensis DSM 45943, type strain of Actinoalloteichus hoggarensis.</title>
        <authorList>
            <person name="Ruckert C."/>
            <person name="Nouioui I."/>
            <person name="Willmese J."/>
            <person name="van Wezel G."/>
            <person name="Klenk H.-P."/>
            <person name="Kalinowski J."/>
            <person name="Zotchev S.B."/>
        </authorList>
    </citation>
    <scope>NUCLEOTIDE SEQUENCE [LARGE SCALE GENOMIC DNA]</scope>
    <source>
        <strain evidence="2 3">DSM 45943</strain>
    </source>
</reference>
<dbReference type="PANTHER" id="PTHR34473:SF2">
    <property type="entry name" value="UPF0699 TRANSMEMBRANE PROTEIN YDBT"/>
    <property type="match status" value="1"/>
</dbReference>
<dbReference type="AlphaFoldDB" id="A0A221W9E0"/>